<dbReference type="GO" id="GO:0008233">
    <property type="term" value="F:peptidase activity"/>
    <property type="evidence" value="ECO:0007669"/>
    <property type="project" value="UniProtKB-KW"/>
</dbReference>
<feature type="region of interest" description="Disordered" evidence="1">
    <location>
        <begin position="288"/>
        <end position="311"/>
    </location>
</feature>
<dbReference type="InterPro" id="IPR012985">
    <property type="entry name" value="Peptidase_S64_Ssy5"/>
</dbReference>
<dbReference type="Proteomes" id="UP001497600">
    <property type="component" value="Chromosome G"/>
</dbReference>
<feature type="compositionally biased region" description="Polar residues" evidence="1">
    <location>
        <begin position="302"/>
        <end position="311"/>
    </location>
</feature>
<organism evidence="2 3">
    <name type="scientific">[Candida] anglica</name>
    <dbReference type="NCBI Taxonomy" id="148631"/>
    <lineage>
        <taxon>Eukaryota</taxon>
        <taxon>Fungi</taxon>
        <taxon>Dikarya</taxon>
        <taxon>Ascomycota</taxon>
        <taxon>Saccharomycotina</taxon>
        <taxon>Pichiomycetes</taxon>
        <taxon>Debaryomycetaceae</taxon>
        <taxon>Kurtzmaniella</taxon>
    </lineage>
</organism>
<feature type="region of interest" description="Disordered" evidence="1">
    <location>
        <begin position="1"/>
        <end position="97"/>
    </location>
</feature>
<feature type="compositionally biased region" description="Polar residues" evidence="1">
    <location>
        <begin position="133"/>
        <end position="145"/>
    </location>
</feature>
<keyword evidence="3" id="KW-1185">Reference proteome</keyword>
<protein>
    <submittedName>
        <fullName evidence="2">SPS-sensor serine protease component Ssy5p</fullName>
    </submittedName>
</protein>
<evidence type="ECO:0000313" key="2">
    <source>
        <dbReference type="EMBL" id="CAK7916013.1"/>
    </source>
</evidence>
<feature type="region of interest" description="Disordered" evidence="1">
    <location>
        <begin position="133"/>
        <end position="157"/>
    </location>
</feature>
<name>A0ABP0EJG6_9ASCO</name>
<proteinExistence type="predicted"/>
<feature type="compositionally biased region" description="Polar residues" evidence="1">
    <location>
        <begin position="88"/>
        <end position="97"/>
    </location>
</feature>
<sequence length="841" mass="93533">MKNILGRSKKSDGSKGENRRSEVRTSLSSADLEPVVSSTKSTHTTESQDSIRDLHPMFAGNTEDEKVPSSSVSFSGDTSGGTSKHHSSFTNDPNLNLNPCISNPTTTAGVSTTTSMFTKDSEFLGKSIFSRSGKSFSTKQSSYFSRGSDKKEQQYPSNEGQMLQVLDIPESSNENRPARDVISDKIHGLHVDISYVLNQYNNSVVNLSTAVINTIDCLKTFVTFVQTNYVGDEHWWYFTTYNNVHLRKLMKIYLNMYDNLLKDEVYIKLKLLLVKNFSDFASTLTKSSRSETSTSKGHRKNASSGGLPTSISKPQNYAIGVNTGETLPNEEVLTNIMNKIANTSLPIKEQNGSFIAPITRGISKELNILCLYFGYPNPTDYHLQLIQRLHELYDEIHFISMQNKIELASASVQSKPEYGNTSILQNNPPQQRYKFKLPFRIPSDVSNPPMSLSVSVENSLRTSGTMGGYIYPMIDLVKQPHLVSYTTSKFAITCGHVCLDNTNNNSNTDYAHVSSPSSVLISLYKKALIRQYQKFTEDGNEYDMAQAESKAAYGAVLNQLSEIFPVKSVKSADGKGQEMKNLPIHRFGQIIWGERTLIKVPKEDDEDDKRLSDLSIIKVNKVLKCDQNFLGDDIAFNEFDPALMFDNLYVRAVIDLDRHASDMDLSQVDSTSSVNINNHGLPVFKYGSTTKYTRGSLNGIKLVYWLDGAIHSSEFVVNSLENNSAFAAGGDSGAWILAKLEDCSTVRESKGLGVVGMLHSYDGEYKQFGLYSPMTEILERLEEVTSIKWGVVGVPQKDTDKNNAVDDDSEDESRNSSYDDSSDEDTSSFEGMEDALPPEID</sequence>
<dbReference type="EMBL" id="OZ004259">
    <property type="protein sequence ID" value="CAK7916013.1"/>
    <property type="molecule type" value="Genomic_DNA"/>
</dbReference>
<feature type="compositionally biased region" description="Polar residues" evidence="1">
    <location>
        <begin position="36"/>
        <end position="48"/>
    </location>
</feature>
<feature type="compositionally biased region" description="Basic and acidic residues" evidence="1">
    <location>
        <begin position="9"/>
        <end position="23"/>
    </location>
</feature>
<feature type="region of interest" description="Disordered" evidence="1">
    <location>
        <begin position="797"/>
        <end position="841"/>
    </location>
</feature>
<gene>
    <name evidence="2" type="primary">SSY5</name>
    <name evidence="2" type="ORF">CAAN4_G01860</name>
</gene>
<keyword evidence="2" id="KW-0378">Hydrolase</keyword>
<reference evidence="2 3" key="1">
    <citation type="submission" date="2024-01" db="EMBL/GenBank/DDBJ databases">
        <authorList>
            <consortium name="Genoscope - CEA"/>
            <person name="William W."/>
        </authorList>
    </citation>
    <scope>NUCLEOTIDE SEQUENCE [LARGE SCALE GENOMIC DNA]</scope>
    <source>
        <strain evidence="2 3">29B2s-10</strain>
    </source>
</reference>
<dbReference type="InterPro" id="IPR009003">
    <property type="entry name" value="Peptidase_S1_PA"/>
</dbReference>
<dbReference type="Pfam" id="PF08192">
    <property type="entry name" value="Peptidase_S64"/>
    <property type="match status" value="2"/>
</dbReference>
<evidence type="ECO:0000256" key="1">
    <source>
        <dbReference type="SAM" id="MobiDB-lite"/>
    </source>
</evidence>
<keyword evidence="2" id="KW-0645">Protease</keyword>
<accession>A0ABP0EJG6</accession>
<dbReference type="GO" id="GO:0006508">
    <property type="term" value="P:proteolysis"/>
    <property type="evidence" value="ECO:0007669"/>
    <property type="project" value="UniProtKB-KW"/>
</dbReference>
<feature type="compositionally biased region" description="Acidic residues" evidence="1">
    <location>
        <begin position="820"/>
        <end position="833"/>
    </location>
</feature>
<evidence type="ECO:0000313" key="3">
    <source>
        <dbReference type="Proteomes" id="UP001497600"/>
    </source>
</evidence>
<feature type="compositionally biased region" description="Low complexity" evidence="1">
    <location>
        <begin position="69"/>
        <end position="82"/>
    </location>
</feature>
<dbReference type="SUPFAM" id="SSF50494">
    <property type="entry name" value="Trypsin-like serine proteases"/>
    <property type="match status" value="1"/>
</dbReference>